<evidence type="ECO:0000313" key="1">
    <source>
        <dbReference type="EMBL" id="JAD91527.1"/>
    </source>
</evidence>
<dbReference type="AlphaFoldDB" id="A0A0A9E6C6"/>
<reference evidence="1" key="2">
    <citation type="journal article" date="2015" name="Data Brief">
        <title>Shoot transcriptome of the giant reed, Arundo donax.</title>
        <authorList>
            <person name="Barrero R.A."/>
            <person name="Guerrero F.D."/>
            <person name="Moolhuijzen P."/>
            <person name="Goolsby J.A."/>
            <person name="Tidwell J."/>
            <person name="Bellgard S.E."/>
            <person name="Bellgard M.I."/>
        </authorList>
    </citation>
    <scope>NUCLEOTIDE SEQUENCE</scope>
    <source>
        <tissue evidence="1">Shoot tissue taken approximately 20 cm above the soil surface</tissue>
    </source>
</reference>
<accession>A0A0A9E6C6</accession>
<dbReference type="EMBL" id="GBRH01206368">
    <property type="protein sequence ID" value="JAD91527.1"/>
    <property type="molecule type" value="Transcribed_RNA"/>
</dbReference>
<reference evidence="1" key="1">
    <citation type="submission" date="2014-09" db="EMBL/GenBank/DDBJ databases">
        <authorList>
            <person name="Magalhaes I.L.F."/>
            <person name="Oliveira U."/>
            <person name="Santos F.R."/>
            <person name="Vidigal T.H.D.A."/>
            <person name="Brescovit A.D."/>
            <person name="Santos A.J."/>
        </authorList>
    </citation>
    <scope>NUCLEOTIDE SEQUENCE</scope>
    <source>
        <tissue evidence="1">Shoot tissue taken approximately 20 cm above the soil surface</tissue>
    </source>
</reference>
<sequence length="55" mass="6751">MRYYLNQRRHYLRSRHRKRENLNSCCFQNKLCIRPRILILIKCPLTICVIDSTSL</sequence>
<proteinExistence type="predicted"/>
<name>A0A0A9E6C6_ARUDO</name>
<protein>
    <submittedName>
        <fullName evidence="1">Uncharacterized protein</fullName>
    </submittedName>
</protein>
<organism evidence="1">
    <name type="scientific">Arundo donax</name>
    <name type="common">Giant reed</name>
    <name type="synonym">Donax arundinaceus</name>
    <dbReference type="NCBI Taxonomy" id="35708"/>
    <lineage>
        <taxon>Eukaryota</taxon>
        <taxon>Viridiplantae</taxon>
        <taxon>Streptophyta</taxon>
        <taxon>Embryophyta</taxon>
        <taxon>Tracheophyta</taxon>
        <taxon>Spermatophyta</taxon>
        <taxon>Magnoliopsida</taxon>
        <taxon>Liliopsida</taxon>
        <taxon>Poales</taxon>
        <taxon>Poaceae</taxon>
        <taxon>PACMAD clade</taxon>
        <taxon>Arundinoideae</taxon>
        <taxon>Arundineae</taxon>
        <taxon>Arundo</taxon>
    </lineage>
</organism>